<evidence type="ECO:0000259" key="10">
    <source>
        <dbReference type="PROSITE" id="PS51471"/>
    </source>
</evidence>
<dbReference type="InterPro" id="IPR006620">
    <property type="entry name" value="Pro_4_hyd_alph"/>
</dbReference>
<feature type="domain" description="Fe2OG dioxygenase" evidence="10">
    <location>
        <begin position="143"/>
        <end position="252"/>
    </location>
</feature>
<feature type="compositionally biased region" description="Acidic residues" evidence="9">
    <location>
        <begin position="583"/>
        <end position="593"/>
    </location>
</feature>
<feature type="region of interest" description="Disordered" evidence="9">
    <location>
        <begin position="577"/>
        <end position="608"/>
    </location>
</feature>
<dbReference type="PANTHER" id="PTHR12117">
    <property type="entry name" value="HISTONE ACETYLTRANSFERASE COMPLEX"/>
    <property type="match status" value="1"/>
</dbReference>
<comment type="catalytic activity">
    <reaction evidence="8">
        <text>[ribosomal protein uS12]-L-proline + 2-oxoglutarate + O2 = [ribosomal protein uS12]-(3S)-3-hydroxy-L-proline + succinate + CO2</text>
        <dbReference type="Rhea" id="RHEA:54156"/>
        <dbReference type="Rhea" id="RHEA-COMP:13816"/>
        <dbReference type="Rhea" id="RHEA-COMP:13818"/>
        <dbReference type="ChEBI" id="CHEBI:15379"/>
        <dbReference type="ChEBI" id="CHEBI:16526"/>
        <dbReference type="ChEBI" id="CHEBI:16810"/>
        <dbReference type="ChEBI" id="CHEBI:30031"/>
        <dbReference type="ChEBI" id="CHEBI:50342"/>
        <dbReference type="ChEBI" id="CHEBI:85428"/>
    </reaction>
</comment>
<feature type="compositionally biased region" description="Basic and acidic residues" evidence="9">
    <location>
        <begin position="7"/>
        <end position="16"/>
    </location>
</feature>
<dbReference type="InterPro" id="IPR019601">
    <property type="entry name" value="Oxoglutarate/Fe-dep_Oase_C"/>
</dbReference>
<dbReference type="Gene3D" id="3.60.130.20">
    <property type="entry name" value="Oxoglutarate/iron-dependent oxygenase, C-terminal degradation domain"/>
    <property type="match status" value="1"/>
</dbReference>
<evidence type="ECO:0000256" key="1">
    <source>
        <dbReference type="ARBA" id="ARBA00001961"/>
    </source>
</evidence>
<dbReference type="InterPro" id="IPR043044">
    <property type="entry name" value="TPA1/Ofd1_C"/>
</dbReference>
<dbReference type="PANTHER" id="PTHR12117:SF0">
    <property type="entry name" value="PROLYL 3-HYDROXYLASE OGFOD1"/>
    <property type="match status" value="1"/>
</dbReference>
<keyword evidence="4" id="KW-0847">Vitamin C</keyword>
<keyword evidence="3" id="KW-0479">Metal-binding</keyword>
<dbReference type="PROSITE" id="PS51471">
    <property type="entry name" value="FE2OG_OXY"/>
    <property type="match status" value="1"/>
</dbReference>
<dbReference type="InterPro" id="IPR039558">
    <property type="entry name" value="TPA1/OFD1_N"/>
</dbReference>
<evidence type="ECO:0000256" key="5">
    <source>
        <dbReference type="ARBA" id="ARBA00022964"/>
    </source>
</evidence>
<evidence type="ECO:0000256" key="7">
    <source>
        <dbReference type="ARBA" id="ARBA00023004"/>
    </source>
</evidence>
<dbReference type="GO" id="GO:0005506">
    <property type="term" value="F:iron ion binding"/>
    <property type="evidence" value="ECO:0007669"/>
    <property type="project" value="InterPro"/>
</dbReference>
<comment type="similarity">
    <text evidence="2">Belongs to the TPA1 family.</text>
</comment>
<dbReference type="GO" id="GO:0031418">
    <property type="term" value="F:L-ascorbic acid binding"/>
    <property type="evidence" value="ECO:0007669"/>
    <property type="project" value="UniProtKB-KW"/>
</dbReference>
<protein>
    <recommendedName>
        <fullName evidence="10">Fe2OG dioxygenase domain-containing protein</fullName>
    </recommendedName>
</protein>
<dbReference type="AlphaFoldDB" id="A0A7S3R425"/>
<evidence type="ECO:0000256" key="3">
    <source>
        <dbReference type="ARBA" id="ARBA00022723"/>
    </source>
</evidence>
<keyword evidence="7" id="KW-0408">Iron</keyword>
<sequence>MQNAEEPALKKQKQDEQPGSNPAPDTTDPAYIFSPQLMSPQSRASLRTQYQQAQPYLHGVLRELLPPATLAQVREEIVNNIQATYKETDLFKVFQTGDLGNLDSLDAEAASKLPTLMKLKSALYSETFRGFVREVTGCGELSDKTDCSCNVYAKGGHLLCHDDVIGTRRVSYIIYLTDPEDPWTPQDGGNLELYPLVEGTHHTPAVHPSICHLPTFNTMVMFTVLPGKSFHAVQEVFASDKPRMSISGWYHAPAEPEDLQNASLQQLQQQQAQAQPLSKGADLLAASQYLPFGPQGDGAGARELGSSGQPSTSGDSHHHLSDDDLSFLIRFINPTYLSENAWSKIQEKFKEDGSVQLKGFLKKSLADKIGEAMAVEDAADKLGAGKVPAYEAGVHGGWEPQGPSHKQRYLAYKGEQQGGAAPSDNNPPSSGTLLAQVRDELFTSPAFARFLNAITTITMIGQRGEVRRFRPGLDYTVAHYGIVTQDPRLDAVLCFVAEQEGNTAWDDGEVGGFEAYLLADEEKEGAAAEEVYRQDTEESGVLNVSAAFNSLNLVLRDEGLMKFVKYLSAEAPSSRWDVAMEYLPEDDSDDEGEEGQKAEEKKAEGQHQ</sequence>
<evidence type="ECO:0000256" key="4">
    <source>
        <dbReference type="ARBA" id="ARBA00022896"/>
    </source>
</evidence>
<dbReference type="SMART" id="SM00702">
    <property type="entry name" value="P4Hc"/>
    <property type="match status" value="1"/>
</dbReference>
<organism evidence="11">
    <name type="scientific">Dunaliella tertiolecta</name>
    <name type="common">Green alga</name>
    <dbReference type="NCBI Taxonomy" id="3047"/>
    <lineage>
        <taxon>Eukaryota</taxon>
        <taxon>Viridiplantae</taxon>
        <taxon>Chlorophyta</taxon>
        <taxon>core chlorophytes</taxon>
        <taxon>Chlorophyceae</taxon>
        <taxon>CS clade</taxon>
        <taxon>Chlamydomonadales</taxon>
        <taxon>Dunaliellaceae</taxon>
        <taxon>Dunaliella</taxon>
    </lineage>
</organism>
<feature type="compositionally biased region" description="Basic and acidic residues" evidence="9">
    <location>
        <begin position="594"/>
        <end position="608"/>
    </location>
</feature>
<accession>A0A7S3R425</accession>
<reference evidence="11" key="1">
    <citation type="submission" date="2021-01" db="EMBL/GenBank/DDBJ databases">
        <authorList>
            <person name="Corre E."/>
            <person name="Pelletier E."/>
            <person name="Niang G."/>
            <person name="Scheremetjew M."/>
            <person name="Finn R."/>
            <person name="Kale V."/>
            <person name="Holt S."/>
            <person name="Cochrane G."/>
            <person name="Meng A."/>
            <person name="Brown T."/>
            <person name="Cohen L."/>
        </authorList>
    </citation>
    <scope>NUCLEOTIDE SEQUENCE</scope>
    <source>
        <strain evidence="11">CCMP1320</strain>
    </source>
</reference>
<dbReference type="Pfam" id="PF13661">
    <property type="entry name" value="2OG-FeII_Oxy_4"/>
    <property type="match status" value="1"/>
</dbReference>
<keyword evidence="6" id="KW-0560">Oxidoreductase</keyword>
<evidence type="ECO:0000256" key="2">
    <source>
        <dbReference type="ARBA" id="ARBA00007443"/>
    </source>
</evidence>
<dbReference type="InterPro" id="IPR005123">
    <property type="entry name" value="Oxoglu/Fe-dep_dioxygenase_dom"/>
</dbReference>
<keyword evidence="5" id="KW-0223">Dioxygenase</keyword>
<evidence type="ECO:0000256" key="6">
    <source>
        <dbReference type="ARBA" id="ARBA00023002"/>
    </source>
</evidence>
<name>A0A7S3R425_DUNTE</name>
<comment type="cofactor">
    <cofactor evidence="1">
        <name>L-ascorbate</name>
        <dbReference type="ChEBI" id="CHEBI:38290"/>
    </cofactor>
</comment>
<evidence type="ECO:0000313" key="11">
    <source>
        <dbReference type="EMBL" id="CAE0501924.1"/>
    </source>
</evidence>
<dbReference type="EMBL" id="HBIP01028100">
    <property type="protein sequence ID" value="CAE0501924.1"/>
    <property type="molecule type" value="Transcribed_RNA"/>
</dbReference>
<dbReference type="Gene3D" id="2.60.120.620">
    <property type="entry name" value="q2cbj1_9rhob like domain"/>
    <property type="match status" value="1"/>
</dbReference>
<feature type="region of interest" description="Disordered" evidence="9">
    <location>
        <begin position="1"/>
        <end position="33"/>
    </location>
</feature>
<feature type="region of interest" description="Disordered" evidence="9">
    <location>
        <begin position="295"/>
        <end position="319"/>
    </location>
</feature>
<evidence type="ECO:0000256" key="8">
    <source>
        <dbReference type="ARBA" id="ARBA00047444"/>
    </source>
</evidence>
<dbReference type="InterPro" id="IPR051842">
    <property type="entry name" value="uS12_prolyl_hydroxylase"/>
</dbReference>
<dbReference type="GO" id="GO:0031543">
    <property type="term" value="F:peptidyl-proline dioxygenase activity"/>
    <property type="evidence" value="ECO:0007669"/>
    <property type="project" value="UniProtKB-ARBA"/>
</dbReference>
<evidence type="ECO:0000256" key="9">
    <source>
        <dbReference type="SAM" id="MobiDB-lite"/>
    </source>
</evidence>
<dbReference type="Pfam" id="PF10637">
    <property type="entry name" value="Ofd1_CTDD"/>
    <property type="match status" value="1"/>
</dbReference>
<proteinExistence type="inferred from homology"/>
<gene>
    <name evidence="11" type="ORF">DTER00134_LOCUS16997</name>
</gene>